<dbReference type="InterPro" id="IPR001653">
    <property type="entry name" value="DAP_epimerase_DapF"/>
</dbReference>
<dbReference type="AlphaFoldDB" id="A0A6J6IQ02"/>
<evidence type="ECO:0000256" key="2">
    <source>
        <dbReference type="ARBA" id="ARBA00023235"/>
    </source>
</evidence>
<evidence type="ECO:0000256" key="1">
    <source>
        <dbReference type="ARBA" id="ARBA00010219"/>
    </source>
</evidence>
<comment type="similarity">
    <text evidence="1">Belongs to the diaminopimelate epimerase family.</text>
</comment>
<dbReference type="SUPFAM" id="SSF54506">
    <property type="entry name" value="Diaminopimelate epimerase-like"/>
    <property type="match status" value="2"/>
</dbReference>
<name>A0A6J6IQ02_9ZZZZ</name>
<dbReference type="NCBIfam" id="TIGR00652">
    <property type="entry name" value="DapF"/>
    <property type="match status" value="1"/>
</dbReference>
<dbReference type="HAMAP" id="MF_00197">
    <property type="entry name" value="DAP_epimerase"/>
    <property type="match status" value="1"/>
</dbReference>
<gene>
    <name evidence="3" type="ORF">UFOPK1835_02175</name>
</gene>
<dbReference type="PANTHER" id="PTHR31689:SF0">
    <property type="entry name" value="DIAMINOPIMELATE EPIMERASE"/>
    <property type="match status" value="1"/>
</dbReference>
<dbReference type="PANTHER" id="PTHR31689">
    <property type="entry name" value="DIAMINOPIMELATE EPIMERASE, CHLOROPLASTIC"/>
    <property type="match status" value="1"/>
</dbReference>
<accession>A0A6J6IQ02</accession>
<evidence type="ECO:0000313" key="3">
    <source>
        <dbReference type="EMBL" id="CAB4626566.1"/>
    </source>
</evidence>
<dbReference type="Pfam" id="PF01678">
    <property type="entry name" value="DAP_epimerase"/>
    <property type="match status" value="2"/>
</dbReference>
<sequence length="280" mass="29504">MRLTKHHGLGNDFIVALEEVNGPLHGDATLARTLCDRRRGVGADGFIIGSVPVSGQVDTDGEPVDVVMHLWNADGSRAEMSGNGIRCLGQALAMARDDHEAMYVVGTDAGLRELVVHDDAEHRLATVSVTMGPVGEGPAIPKAVSERLVGERHATADMGNPHLVVLVADLHQIDLVGTGSWLEQQFPAGVNVEFIEIGSVPDTIDLLVWERGAGVTEACGTGATAAAHLAHQWGLVGNQVRVVMPGGTADVVVAPDYEPDTEPILIGPAQHVITFEIPDV</sequence>
<keyword evidence="2" id="KW-0413">Isomerase</keyword>
<dbReference type="GO" id="GO:0005829">
    <property type="term" value="C:cytosol"/>
    <property type="evidence" value="ECO:0007669"/>
    <property type="project" value="TreeGrafter"/>
</dbReference>
<protein>
    <submittedName>
        <fullName evidence="3">Unannotated protein</fullName>
    </submittedName>
</protein>
<dbReference type="GO" id="GO:0009089">
    <property type="term" value="P:lysine biosynthetic process via diaminopimelate"/>
    <property type="evidence" value="ECO:0007669"/>
    <property type="project" value="InterPro"/>
</dbReference>
<dbReference type="Gene3D" id="3.10.310.10">
    <property type="entry name" value="Diaminopimelate Epimerase, Chain A, domain 1"/>
    <property type="match status" value="2"/>
</dbReference>
<reference evidence="3" key="1">
    <citation type="submission" date="2020-05" db="EMBL/GenBank/DDBJ databases">
        <authorList>
            <person name="Chiriac C."/>
            <person name="Salcher M."/>
            <person name="Ghai R."/>
            <person name="Kavagutti S V."/>
        </authorList>
    </citation>
    <scope>NUCLEOTIDE SEQUENCE</scope>
</reference>
<dbReference type="EMBL" id="CAEZUP010000158">
    <property type="protein sequence ID" value="CAB4626566.1"/>
    <property type="molecule type" value="Genomic_DNA"/>
</dbReference>
<dbReference type="GO" id="GO:0008837">
    <property type="term" value="F:diaminopimelate epimerase activity"/>
    <property type="evidence" value="ECO:0007669"/>
    <property type="project" value="InterPro"/>
</dbReference>
<organism evidence="3">
    <name type="scientific">freshwater metagenome</name>
    <dbReference type="NCBI Taxonomy" id="449393"/>
    <lineage>
        <taxon>unclassified sequences</taxon>
        <taxon>metagenomes</taxon>
        <taxon>ecological metagenomes</taxon>
    </lineage>
</organism>
<proteinExistence type="inferred from homology"/>